<dbReference type="PANTHER" id="PTHR12694:SF8">
    <property type="entry name" value="TRANSCRIPTION INITIATION FACTOR IIA SUBUNIT 1"/>
    <property type="match status" value="1"/>
</dbReference>
<dbReference type="InterPro" id="IPR004855">
    <property type="entry name" value="TFIIA_asu/bsu"/>
</dbReference>
<comment type="subcellular location">
    <subcellularLocation>
        <location evidence="1">Nucleus</location>
    </subcellularLocation>
</comment>
<dbReference type="OrthoDB" id="6275927at2759"/>
<dbReference type="VEuPathDB" id="MicrosporidiaDB:NCER_101199"/>
<dbReference type="InterPro" id="IPR009088">
    <property type="entry name" value="TFIIA_b-brl"/>
</dbReference>
<keyword evidence="4" id="KW-0539">Nucleus</keyword>
<evidence type="ECO:0000256" key="1">
    <source>
        <dbReference type="ARBA" id="ARBA00004123"/>
    </source>
</evidence>
<name>C4V9G0_VAIC1</name>
<dbReference type="GO" id="GO:0005672">
    <property type="term" value="C:transcription factor TFIIA complex"/>
    <property type="evidence" value="ECO:0007669"/>
    <property type="project" value="InterPro"/>
</dbReference>
<organism evidence="6">
    <name type="scientific">Vairimorpha ceranae (strain BRL01)</name>
    <name type="common">Microsporidian parasite</name>
    <name type="synonym">Nosema ceranae</name>
    <dbReference type="NCBI Taxonomy" id="578460"/>
    <lineage>
        <taxon>Eukaryota</taxon>
        <taxon>Fungi</taxon>
        <taxon>Fungi incertae sedis</taxon>
        <taxon>Microsporidia</taxon>
        <taxon>Nosematidae</taxon>
        <taxon>Vairimorpha</taxon>
    </lineage>
</organism>
<dbReference type="HOGENOM" id="CLU_030027_2_1_1"/>
<dbReference type="KEGG" id="nce:NCER_101199"/>
<reference evidence="6" key="1">
    <citation type="journal article" date="2009" name="PLoS Pathog.">
        <title>Genomic analyses of the microsporidian Nosema ceranae, an emergent pathogen of honey bees.</title>
        <authorList>
            <person name="Cornman R.S."/>
            <person name="Chen Y.P."/>
            <person name="Schatz M.C."/>
            <person name="Street C."/>
            <person name="Zhao Y."/>
            <person name="Desany B."/>
            <person name="Egholm M."/>
            <person name="Hutchison S."/>
            <person name="Pettis J.S."/>
            <person name="Lipkin W.I."/>
            <person name="Evans J.D."/>
        </authorList>
    </citation>
    <scope>NUCLEOTIDE SEQUENCE [LARGE SCALE GENOMIC DNA]</scope>
    <source>
        <strain evidence="6">BRL01</strain>
    </source>
</reference>
<dbReference type="CDD" id="cd07976">
    <property type="entry name" value="TFIIA_alpha_beta_like"/>
    <property type="match status" value="1"/>
</dbReference>
<dbReference type="SUPFAM" id="SSF50784">
    <property type="entry name" value="Transcription factor IIA (TFIIA), beta-barrel domain"/>
    <property type="match status" value="1"/>
</dbReference>
<keyword evidence="3" id="KW-0804">Transcription</keyword>
<dbReference type="EMBL" id="ACOL01000108">
    <property type="protein sequence ID" value="EEQ82141.1"/>
    <property type="molecule type" value="Genomic_DNA"/>
</dbReference>
<proteinExistence type="inferred from homology"/>
<evidence type="ECO:0000313" key="6">
    <source>
        <dbReference type="Proteomes" id="UP000009082"/>
    </source>
</evidence>
<protein>
    <submittedName>
        <fullName evidence="5">Uncharacterized protein</fullName>
    </submittedName>
</protein>
<dbReference type="STRING" id="578460.C4V9G0"/>
<accession>C4V9G0</accession>
<gene>
    <name evidence="5" type="ORF">NCER_101199</name>
</gene>
<dbReference type="Pfam" id="PF03153">
    <property type="entry name" value="TFIIA"/>
    <property type="match status" value="1"/>
</dbReference>
<dbReference type="OMA" id="TWIAKIC"/>
<evidence type="ECO:0000256" key="2">
    <source>
        <dbReference type="ARBA" id="ARBA00010059"/>
    </source>
</evidence>
<evidence type="ECO:0000256" key="3">
    <source>
        <dbReference type="ARBA" id="ARBA00023163"/>
    </source>
</evidence>
<dbReference type="GO" id="GO:0006367">
    <property type="term" value="P:transcription initiation at RNA polymerase II promoter"/>
    <property type="evidence" value="ECO:0007669"/>
    <property type="project" value="InterPro"/>
</dbReference>
<evidence type="ECO:0000313" key="5">
    <source>
        <dbReference type="EMBL" id="EEQ82141.1"/>
    </source>
</evidence>
<sequence length="132" mass="15606">MNVEMSRIYTDLIEEVLTKLELEGEPEGIGRNLIFDIQNGWRRNIRDWYENASNEDKHTFEDKRMAYNSTTDGYISSDEEYEMMEDTSNFLMCMYVKVSRTKCKYKCNFKQGFVNLGNVDFAFANAQGELEW</sequence>
<comment type="similarity">
    <text evidence="2">Belongs to the TFIIA subunit 1 family.</text>
</comment>
<dbReference type="InParanoid" id="C4V9G0"/>
<evidence type="ECO:0000256" key="4">
    <source>
        <dbReference type="ARBA" id="ARBA00023242"/>
    </source>
</evidence>
<dbReference type="PANTHER" id="PTHR12694">
    <property type="entry name" value="TRANSCRIPTION INITIATION FACTOR IIA SUBUNIT 1"/>
    <property type="match status" value="1"/>
</dbReference>
<dbReference type="AlphaFoldDB" id="C4V9G0"/>
<dbReference type="Proteomes" id="UP000009082">
    <property type="component" value="Unassembled WGS sequence"/>
</dbReference>
<dbReference type="Gene3D" id="2.30.18.10">
    <property type="entry name" value="Transcription factor IIA (TFIIA), beta-barrel domain"/>
    <property type="match status" value="1"/>
</dbReference>